<protein>
    <recommendedName>
        <fullName evidence="2">ATP-grasp domain-containing protein</fullName>
    </recommendedName>
</protein>
<reference evidence="4" key="1">
    <citation type="submission" date="2015-07" db="EMBL/GenBank/DDBJ databases">
        <title>Fjat-10053 dsm26.</title>
        <authorList>
            <person name="Liu B."/>
            <person name="Wang J."/>
            <person name="Zhu Y."/>
            <person name="Liu G."/>
            <person name="Chen Q."/>
            <person name="Chen Z."/>
            <person name="Lan J."/>
            <person name="Che J."/>
            <person name="Ge C."/>
            <person name="Shi H."/>
            <person name="Pan Z."/>
            <person name="Liu X."/>
        </authorList>
    </citation>
    <scope>NUCLEOTIDE SEQUENCE [LARGE SCALE GENOMIC DNA]</scope>
    <source>
        <strain evidence="4">DSM 26</strain>
    </source>
</reference>
<evidence type="ECO:0000313" key="4">
    <source>
        <dbReference type="Proteomes" id="UP000036780"/>
    </source>
</evidence>
<dbReference type="EMBL" id="LGTO01000007">
    <property type="protein sequence ID" value="KNE20628.1"/>
    <property type="molecule type" value="Genomic_DNA"/>
</dbReference>
<evidence type="ECO:0000256" key="1">
    <source>
        <dbReference type="PROSITE-ProRule" id="PRU00409"/>
    </source>
</evidence>
<dbReference type="GeneID" id="66870172"/>
<keyword evidence="1" id="KW-0547">Nucleotide-binding</keyword>
<dbReference type="PANTHER" id="PTHR21621:SF0">
    <property type="entry name" value="BETA-CITRYLGLUTAMATE SYNTHASE B-RELATED"/>
    <property type="match status" value="1"/>
</dbReference>
<feature type="domain" description="ATP-grasp" evidence="2">
    <location>
        <begin position="98"/>
        <end position="280"/>
    </location>
</feature>
<dbReference type="PANTHER" id="PTHR21621">
    <property type="entry name" value="RIBOSOMAL PROTEIN S6 MODIFICATION PROTEIN"/>
    <property type="match status" value="1"/>
</dbReference>
<dbReference type="Proteomes" id="UP000036780">
    <property type="component" value="Unassembled WGS sequence"/>
</dbReference>
<dbReference type="Gene3D" id="3.30.470.20">
    <property type="entry name" value="ATP-grasp fold, B domain"/>
    <property type="match status" value="1"/>
</dbReference>
<dbReference type="PATRIC" id="fig|1473.5.peg.2741"/>
<keyword evidence="1" id="KW-0067">ATP-binding</keyword>
<dbReference type="InterPro" id="IPR011761">
    <property type="entry name" value="ATP-grasp"/>
</dbReference>
<comment type="caution">
    <text evidence="3">The sequence shown here is derived from an EMBL/GenBank/DDBJ whole genome shotgun (WGS) entry which is preliminary data.</text>
</comment>
<proteinExistence type="predicted"/>
<accession>A0A0L0QQZ5</accession>
<organism evidence="3 4">
    <name type="scientific">Virgibacillus pantothenticus</name>
    <dbReference type="NCBI Taxonomy" id="1473"/>
    <lineage>
        <taxon>Bacteria</taxon>
        <taxon>Bacillati</taxon>
        <taxon>Bacillota</taxon>
        <taxon>Bacilli</taxon>
        <taxon>Bacillales</taxon>
        <taxon>Bacillaceae</taxon>
        <taxon>Virgibacillus</taxon>
    </lineage>
</organism>
<dbReference type="GO" id="GO:0005737">
    <property type="term" value="C:cytoplasm"/>
    <property type="evidence" value="ECO:0007669"/>
    <property type="project" value="TreeGrafter"/>
</dbReference>
<dbReference type="GO" id="GO:0005524">
    <property type="term" value="F:ATP binding"/>
    <property type="evidence" value="ECO:0007669"/>
    <property type="project" value="UniProtKB-UniRule"/>
</dbReference>
<dbReference type="SUPFAM" id="SSF56059">
    <property type="entry name" value="Glutathione synthetase ATP-binding domain-like"/>
    <property type="match status" value="1"/>
</dbReference>
<dbReference type="Gene3D" id="3.40.50.20">
    <property type="match status" value="1"/>
</dbReference>
<dbReference type="RefSeq" id="WP_050353207.1">
    <property type="nucleotide sequence ID" value="NZ_BOSN01000001.1"/>
</dbReference>
<dbReference type="PROSITE" id="PS50975">
    <property type="entry name" value="ATP_GRASP"/>
    <property type="match status" value="1"/>
</dbReference>
<evidence type="ECO:0000313" key="3">
    <source>
        <dbReference type="EMBL" id="KNE20628.1"/>
    </source>
</evidence>
<name>A0A0L0QQZ5_VIRPA</name>
<evidence type="ECO:0000259" key="2">
    <source>
        <dbReference type="PROSITE" id="PS50975"/>
    </source>
</evidence>
<dbReference type="GO" id="GO:0046872">
    <property type="term" value="F:metal ion binding"/>
    <property type="evidence" value="ECO:0007669"/>
    <property type="project" value="InterPro"/>
</dbReference>
<sequence length="289" mass="32890">MYNGWLIYSNEDIQANKAYIDWFIEEAALQSIQLELVRREDLMIGIHDKQQAVLRNGKAQAMPDFAVVRTIDPMLSLHLESCKILVFNNSRIATICNNKALTHHAVHQLQIPMVDTYYSKASILGTTPPLPFPFVIKDVAGRGGKQVYLITSEKEYKTCIQKLQRQEVIIQTCPVKPGKDLRVFVVGKKIVASVLRESDTDFRANYKLGGNARLYRLNEQEKNSIQTIVNAFDFGMVGIDFLISEQGELLFNEIEDVVGSRTLSAVSNENILRLYVEHINKQIQLKPHR</sequence>
<dbReference type="Pfam" id="PF08443">
    <property type="entry name" value="RimK"/>
    <property type="match status" value="1"/>
</dbReference>
<keyword evidence="4" id="KW-1185">Reference proteome</keyword>
<dbReference type="GO" id="GO:0009432">
    <property type="term" value="P:SOS response"/>
    <property type="evidence" value="ECO:0007669"/>
    <property type="project" value="TreeGrafter"/>
</dbReference>
<gene>
    <name evidence="3" type="ORF">AFK71_19975</name>
</gene>
<dbReference type="GO" id="GO:0018169">
    <property type="term" value="F:ribosomal S6-glutamic acid ligase activity"/>
    <property type="evidence" value="ECO:0007669"/>
    <property type="project" value="TreeGrafter"/>
</dbReference>
<dbReference type="InterPro" id="IPR013651">
    <property type="entry name" value="ATP-grasp_RimK-type"/>
</dbReference>
<dbReference type="AlphaFoldDB" id="A0A0L0QQZ5"/>
<dbReference type="OrthoDB" id="4426445at2"/>